<evidence type="ECO:0000313" key="2">
    <source>
        <dbReference type="EMBL" id="GAN44961.1"/>
    </source>
</evidence>
<dbReference type="EMBL" id="DF970162">
    <property type="protein sequence ID" value="GAP65558.1"/>
    <property type="molecule type" value="Genomic_DNA"/>
</dbReference>
<dbReference type="AlphaFoldDB" id="A0A0K8QL10"/>
<dbReference type="RefSeq" id="WP_062535419.1">
    <property type="nucleotide sequence ID" value="NZ_DF970162.1"/>
</dbReference>
<dbReference type="EMBL" id="DF952379">
    <property type="protein sequence ID" value="GAN44961.1"/>
    <property type="molecule type" value="Genomic_DNA"/>
</dbReference>
<reference evidence="3" key="2">
    <citation type="submission" date="2015-08" db="EMBL/GenBank/DDBJ databases">
        <title>Complete DNA Sequence of Pseudomonas syringae pv. actinidiae, the Causal Agent of Kiwifruit Canker Disease.</title>
        <authorList>
            <person name="Rikkerink E.H.A."/>
            <person name="Fineran P.C."/>
        </authorList>
    </citation>
    <scope>NUCLEOTIDE SEQUENCE</scope>
    <source>
        <strain evidence="3">SkMP5</strain>
    </source>
</reference>
<dbReference type="OrthoDB" id="5948153at2"/>
<proteinExistence type="predicted"/>
<feature type="signal peptide" evidence="1">
    <location>
        <begin position="1"/>
        <end position="20"/>
    </location>
</feature>
<reference evidence="2" key="1">
    <citation type="submission" date="2015-03" db="EMBL/GenBank/DDBJ databases">
        <title>Draft genome sequence of Mizugakiibacter sediminis skMP5.</title>
        <authorList>
            <person name="Watanabe T."/>
            <person name="Kojima H."/>
            <person name="Fukui M."/>
        </authorList>
    </citation>
    <scope>NUCLEOTIDE SEQUENCE</scope>
    <source>
        <strain evidence="2">SkMP5</strain>
    </source>
</reference>
<name>A0A0K8QL10_9GAMM</name>
<dbReference type="STRING" id="1475481.GCA_000953855_00860"/>
<dbReference type="HOGENOM" id="CLU_982872_0_0_6"/>
<feature type="chain" id="PRO_5007415069" evidence="1">
    <location>
        <begin position="21"/>
        <end position="257"/>
    </location>
</feature>
<sequence length="257" mass="28284">MRRAIAATLLLTLALTDARADPPVPASAYLVPAFQAGDRIDQVFSRTFAIRAPGFEDIVGRTSGTATYRAVESATDRPRLRLDYRYDGRSEGGGMLELRDAGATACLDGACAPQWDASGLIYNPRLWGAPPAALRVGQHWTVDIDSPWELGTPGRQTVTVVALDPLAHRVTLKREGEGDGAYLGDRLQVMLKRGDKNYAVKVQPGRSHWYGYTTFRHGVVTSDELMVERPVTLSSKELGRVEAREREYILLNEMPAE</sequence>
<evidence type="ECO:0000313" key="4">
    <source>
        <dbReference type="Proteomes" id="UP000253740"/>
    </source>
</evidence>
<dbReference type="Proteomes" id="UP000253740">
    <property type="component" value="Unassembled WGS sequence"/>
</dbReference>
<evidence type="ECO:0000313" key="3">
    <source>
        <dbReference type="EMBL" id="GAP65558.1"/>
    </source>
</evidence>
<organism evidence="3">
    <name type="scientific">Mizugakiibacter sediminis</name>
    <dbReference type="NCBI Taxonomy" id="1475481"/>
    <lineage>
        <taxon>Bacteria</taxon>
        <taxon>Pseudomonadati</taxon>
        <taxon>Pseudomonadota</taxon>
        <taxon>Gammaproteobacteria</taxon>
        <taxon>Lysobacterales</taxon>
        <taxon>Rhodanobacteraceae</taxon>
        <taxon>Mizugakiibacter</taxon>
    </lineage>
</organism>
<protein>
    <submittedName>
        <fullName evidence="3">Uncharacterized protein</fullName>
    </submittedName>
</protein>
<gene>
    <name evidence="2" type="ORF">MBSD_1499</name>
    <name evidence="3" type="ORF">MBSD_n0848</name>
</gene>
<keyword evidence="4" id="KW-1185">Reference proteome</keyword>
<evidence type="ECO:0000256" key="1">
    <source>
        <dbReference type="SAM" id="SignalP"/>
    </source>
</evidence>
<accession>A0A0K8QL10</accession>
<keyword evidence="1" id="KW-0732">Signal</keyword>